<gene>
    <name evidence="5" type="ORF">V1633_32260</name>
</gene>
<evidence type="ECO:0000259" key="4">
    <source>
        <dbReference type="Pfam" id="PF01557"/>
    </source>
</evidence>
<proteinExistence type="inferred from homology"/>
<dbReference type="InterPro" id="IPR011234">
    <property type="entry name" value="Fumarylacetoacetase-like_C"/>
</dbReference>
<dbReference type="InterPro" id="IPR036663">
    <property type="entry name" value="Fumarylacetoacetase_C_sf"/>
</dbReference>
<comment type="caution">
    <text evidence="5">The sequence shown here is derived from an EMBL/GenBank/DDBJ whole genome shotgun (WGS) entry which is preliminary data.</text>
</comment>
<dbReference type="GO" id="GO:0016787">
    <property type="term" value="F:hydrolase activity"/>
    <property type="evidence" value="ECO:0007669"/>
    <property type="project" value="UniProtKB-KW"/>
</dbReference>
<dbReference type="PANTHER" id="PTHR42796">
    <property type="entry name" value="FUMARYLACETOACETATE HYDROLASE DOMAIN-CONTAINING PROTEIN 2A-RELATED"/>
    <property type="match status" value="1"/>
</dbReference>
<keyword evidence="2" id="KW-0479">Metal-binding</keyword>
<dbReference type="SUPFAM" id="SSF56529">
    <property type="entry name" value="FAH"/>
    <property type="match status" value="1"/>
</dbReference>
<evidence type="ECO:0000256" key="3">
    <source>
        <dbReference type="SAM" id="MobiDB-lite"/>
    </source>
</evidence>
<accession>A0ABU7S334</accession>
<feature type="region of interest" description="Disordered" evidence="3">
    <location>
        <begin position="1"/>
        <end position="20"/>
    </location>
</feature>
<protein>
    <submittedName>
        <fullName evidence="5">Fumarylacetoacetate hydrolase family protein</fullName>
    </submittedName>
</protein>
<dbReference type="Gene3D" id="3.90.850.10">
    <property type="entry name" value="Fumarylacetoacetase-like, C-terminal domain"/>
    <property type="match status" value="1"/>
</dbReference>
<dbReference type="RefSeq" id="WP_331218102.1">
    <property type="nucleotide sequence ID" value="NZ_JAZGQK010000035.1"/>
</dbReference>
<dbReference type="Proteomes" id="UP001332243">
    <property type="component" value="Unassembled WGS sequence"/>
</dbReference>
<keyword evidence="5" id="KW-0378">Hydrolase</keyword>
<name>A0ABU7S334_9ACTN</name>
<dbReference type="InterPro" id="IPR051121">
    <property type="entry name" value="FAH"/>
</dbReference>
<evidence type="ECO:0000256" key="1">
    <source>
        <dbReference type="ARBA" id="ARBA00010211"/>
    </source>
</evidence>
<dbReference type="Pfam" id="PF01557">
    <property type="entry name" value="FAA_hydrolase"/>
    <property type="match status" value="1"/>
</dbReference>
<keyword evidence="6" id="KW-1185">Reference proteome</keyword>
<comment type="similarity">
    <text evidence="1">Belongs to the FAH family.</text>
</comment>
<evidence type="ECO:0000313" key="5">
    <source>
        <dbReference type="EMBL" id="MEE6263163.1"/>
    </source>
</evidence>
<feature type="domain" description="Fumarylacetoacetase-like C-terminal" evidence="4">
    <location>
        <begin position="245"/>
        <end position="387"/>
    </location>
</feature>
<dbReference type="EMBL" id="JAZGQK010000035">
    <property type="protein sequence ID" value="MEE6263163.1"/>
    <property type="molecule type" value="Genomic_DNA"/>
</dbReference>
<reference evidence="5 6" key="1">
    <citation type="submission" date="2024-01" db="EMBL/GenBank/DDBJ databases">
        <title>Genome insights into Plantactinospora sonchi sp. nov.</title>
        <authorList>
            <person name="Wang L."/>
        </authorList>
    </citation>
    <scope>NUCLEOTIDE SEQUENCE [LARGE SCALE GENOMIC DNA]</scope>
    <source>
        <strain evidence="5 6">NEAU-QY2</strain>
    </source>
</reference>
<dbReference type="PANTHER" id="PTHR42796:SF7">
    <property type="entry name" value="2-DEHYDRO-3-DEOXY-D-ARABINONATE DEHYDRATASE"/>
    <property type="match status" value="1"/>
</dbReference>
<organism evidence="5 6">
    <name type="scientific">Plantactinospora sonchi</name>
    <dbReference type="NCBI Taxonomy" id="1544735"/>
    <lineage>
        <taxon>Bacteria</taxon>
        <taxon>Bacillati</taxon>
        <taxon>Actinomycetota</taxon>
        <taxon>Actinomycetes</taxon>
        <taxon>Micromonosporales</taxon>
        <taxon>Micromonosporaceae</taxon>
        <taxon>Plantactinospora</taxon>
    </lineage>
</organism>
<sequence>MTLPPPRALATGPDRVGTTTGPDWVGTAAEALPDDLDQSLLVGRIWDPTVDGPSPVIVRDGEVLDVSHLFPTVRDICELPDPAAVVAELDGPRRGDFGEILANTDATTRDHTRPWLLTPVDLQALKAAGVTFPVSMIERVIEERAGGDLALAADLRRRTIADIGADLHSLAPGSVEAERLKSMLVAEGVWSQYLEVGLGPDAEIFTKGQILSAVGTAVPVGVLAASTWNNPEPEVALIVQSNGRIVGATLANDVNLRDVEGRSALLLPRAKDNNASCALGPLIRLFDNRFGLDRVRELEVRLQVSGVDGFELTAVSEMARMSRDPAALVQQLIGPHHHYPDGAVLMLGTMFAPIQDRDRPGEGFTHKLDDVVRISAPALGTLVNRVRHAEECEPWQFGVRDLMGNLARRGLL</sequence>
<evidence type="ECO:0000256" key="2">
    <source>
        <dbReference type="ARBA" id="ARBA00022723"/>
    </source>
</evidence>
<evidence type="ECO:0000313" key="6">
    <source>
        <dbReference type="Proteomes" id="UP001332243"/>
    </source>
</evidence>